<dbReference type="InterPro" id="IPR051201">
    <property type="entry name" value="Chloro_Bact_Ser_Proteases"/>
</dbReference>
<dbReference type="PRINTS" id="PR00834">
    <property type="entry name" value="PROTEASES2C"/>
</dbReference>
<dbReference type="Pfam" id="PF13365">
    <property type="entry name" value="Trypsin_2"/>
    <property type="match status" value="1"/>
</dbReference>
<dbReference type="Gene3D" id="2.40.10.120">
    <property type="match status" value="1"/>
</dbReference>
<dbReference type="InterPro" id="IPR036034">
    <property type="entry name" value="PDZ_sf"/>
</dbReference>
<feature type="region of interest" description="Disordered" evidence="3">
    <location>
        <begin position="1"/>
        <end position="46"/>
    </location>
</feature>
<protein>
    <recommendedName>
        <fullName evidence="5">PDZ domain-containing protein</fullName>
    </recommendedName>
</protein>
<evidence type="ECO:0000256" key="4">
    <source>
        <dbReference type="SAM" id="Phobius"/>
    </source>
</evidence>
<dbReference type="Proteomes" id="UP001500655">
    <property type="component" value="Unassembled WGS sequence"/>
</dbReference>
<feature type="transmembrane region" description="Helical" evidence="4">
    <location>
        <begin position="54"/>
        <end position="78"/>
    </location>
</feature>
<evidence type="ECO:0000313" key="7">
    <source>
        <dbReference type="Proteomes" id="UP001500655"/>
    </source>
</evidence>
<organism evidence="6 7">
    <name type="scientific">Luedemannella helvata</name>
    <dbReference type="NCBI Taxonomy" id="349315"/>
    <lineage>
        <taxon>Bacteria</taxon>
        <taxon>Bacillati</taxon>
        <taxon>Actinomycetota</taxon>
        <taxon>Actinomycetes</taxon>
        <taxon>Micromonosporales</taxon>
        <taxon>Micromonosporaceae</taxon>
        <taxon>Luedemannella</taxon>
    </lineage>
</organism>
<sequence length="405" mass="41247">MTGDNHGSAWWSDALRDPWRDPGTPTRLVTQSPVPPPPEAPTAPPPARGARLSLVVVVAAVSALFAGTLGGALGFVAASRSGAAAQTVLGRATASAPALAQRPPDSLAGVINRVMPSVVTVHAEAGQGENLGSGFVISSDGYVLTNDHVLGDAGSDGIRLTFSDDRSAAARVVGREPESDLAVLKVERADLNPVELADSDAVAVGDPVLAIGSPFALTGTVTYGIVSALDRTIEGNDGAGTTRYYAAIQTDAAVNHGNSGGPLFDVNGRVIGINSMIKSLSSSSDESGNIGLAFAIPMNQASRIAGEIIDFGKARRTVIGANLQTSYRGSGGGVRLADVDEGGPAAKAGLRSGDVITKLGDHPIQTPTDLIALVRRYDPGTVISVTYRRDGASASTQVTLVADAN</sequence>
<keyword evidence="7" id="KW-1185">Reference proteome</keyword>
<dbReference type="PANTHER" id="PTHR43343">
    <property type="entry name" value="PEPTIDASE S12"/>
    <property type="match status" value="1"/>
</dbReference>
<proteinExistence type="predicted"/>
<evidence type="ECO:0000256" key="2">
    <source>
        <dbReference type="ARBA" id="ARBA00022801"/>
    </source>
</evidence>
<dbReference type="SUPFAM" id="SSF50494">
    <property type="entry name" value="Trypsin-like serine proteases"/>
    <property type="match status" value="1"/>
</dbReference>
<keyword evidence="1" id="KW-0645">Protease</keyword>
<evidence type="ECO:0000256" key="1">
    <source>
        <dbReference type="ARBA" id="ARBA00022670"/>
    </source>
</evidence>
<evidence type="ECO:0000259" key="5">
    <source>
        <dbReference type="PROSITE" id="PS50106"/>
    </source>
</evidence>
<feature type="domain" description="PDZ" evidence="5">
    <location>
        <begin position="308"/>
        <end position="389"/>
    </location>
</feature>
<dbReference type="InterPro" id="IPR009003">
    <property type="entry name" value="Peptidase_S1_PA"/>
</dbReference>
<dbReference type="InterPro" id="IPR001940">
    <property type="entry name" value="Peptidase_S1C"/>
</dbReference>
<keyword evidence="2" id="KW-0378">Hydrolase</keyword>
<dbReference type="PROSITE" id="PS50106">
    <property type="entry name" value="PDZ"/>
    <property type="match status" value="1"/>
</dbReference>
<feature type="compositionally biased region" description="Pro residues" evidence="3">
    <location>
        <begin position="33"/>
        <end position="46"/>
    </location>
</feature>
<evidence type="ECO:0000313" key="6">
    <source>
        <dbReference type="EMBL" id="GAA1771384.1"/>
    </source>
</evidence>
<dbReference type="EMBL" id="BAAALS010000030">
    <property type="protein sequence ID" value="GAA1771384.1"/>
    <property type="molecule type" value="Genomic_DNA"/>
</dbReference>
<keyword evidence="4" id="KW-1133">Transmembrane helix</keyword>
<accession>A0ABP4X9P6</accession>
<reference evidence="7" key="1">
    <citation type="journal article" date="2019" name="Int. J. Syst. Evol. Microbiol.">
        <title>The Global Catalogue of Microorganisms (GCM) 10K type strain sequencing project: providing services to taxonomists for standard genome sequencing and annotation.</title>
        <authorList>
            <consortium name="The Broad Institute Genomics Platform"/>
            <consortium name="The Broad Institute Genome Sequencing Center for Infectious Disease"/>
            <person name="Wu L."/>
            <person name="Ma J."/>
        </authorList>
    </citation>
    <scope>NUCLEOTIDE SEQUENCE [LARGE SCALE GENOMIC DNA]</scope>
    <source>
        <strain evidence="7">JCM 13249</strain>
    </source>
</reference>
<dbReference type="SUPFAM" id="SSF50156">
    <property type="entry name" value="PDZ domain-like"/>
    <property type="match status" value="1"/>
</dbReference>
<evidence type="ECO:0000256" key="3">
    <source>
        <dbReference type="SAM" id="MobiDB-lite"/>
    </source>
</evidence>
<dbReference type="SMART" id="SM00228">
    <property type="entry name" value="PDZ"/>
    <property type="match status" value="1"/>
</dbReference>
<gene>
    <name evidence="6" type="ORF">GCM10009681_48540</name>
</gene>
<name>A0ABP4X9P6_9ACTN</name>
<dbReference type="InterPro" id="IPR001478">
    <property type="entry name" value="PDZ"/>
</dbReference>
<comment type="caution">
    <text evidence="6">The sequence shown here is derived from an EMBL/GenBank/DDBJ whole genome shotgun (WGS) entry which is preliminary data.</text>
</comment>
<dbReference type="Pfam" id="PF13180">
    <property type="entry name" value="PDZ_2"/>
    <property type="match status" value="1"/>
</dbReference>
<dbReference type="RefSeq" id="WP_425560842.1">
    <property type="nucleotide sequence ID" value="NZ_BAAALS010000030.1"/>
</dbReference>
<dbReference type="Gene3D" id="2.30.42.10">
    <property type="match status" value="1"/>
</dbReference>
<keyword evidence="4" id="KW-0472">Membrane</keyword>
<dbReference type="PANTHER" id="PTHR43343:SF3">
    <property type="entry name" value="PROTEASE DO-LIKE 8, CHLOROPLASTIC"/>
    <property type="match status" value="1"/>
</dbReference>
<keyword evidence="4" id="KW-0812">Transmembrane</keyword>